<accession>A0A6H5IAF3</accession>
<organism evidence="2 3">
    <name type="scientific">Trichogramma brassicae</name>
    <dbReference type="NCBI Taxonomy" id="86971"/>
    <lineage>
        <taxon>Eukaryota</taxon>
        <taxon>Metazoa</taxon>
        <taxon>Ecdysozoa</taxon>
        <taxon>Arthropoda</taxon>
        <taxon>Hexapoda</taxon>
        <taxon>Insecta</taxon>
        <taxon>Pterygota</taxon>
        <taxon>Neoptera</taxon>
        <taxon>Endopterygota</taxon>
        <taxon>Hymenoptera</taxon>
        <taxon>Apocrita</taxon>
        <taxon>Proctotrupomorpha</taxon>
        <taxon>Chalcidoidea</taxon>
        <taxon>Trichogrammatidae</taxon>
        <taxon>Trichogramma</taxon>
    </lineage>
</organism>
<feature type="region of interest" description="Disordered" evidence="1">
    <location>
        <begin position="70"/>
        <end position="116"/>
    </location>
</feature>
<keyword evidence="3" id="KW-1185">Reference proteome</keyword>
<proteinExistence type="predicted"/>
<evidence type="ECO:0000313" key="3">
    <source>
        <dbReference type="Proteomes" id="UP000479190"/>
    </source>
</evidence>
<evidence type="ECO:0008006" key="4">
    <source>
        <dbReference type="Google" id="ProtNLM"/>
    </source>
</evidence>
<protein>
    <recommendedName>
        <fullName evidence="4">Endonuclease/exonuclease/phosphatase domain-containing protein</fullName>
    </recommendedName>
</protein>
<dbReference type="EMBL" id="CADCXV010000740">
    <property type="protein sequence ID" value="CAB0034385.1"/>
    <property type="molecule type" value="Genomic_DNA"/>
</dbReference>
<sequence length="186" mass="21114">MFLPIMANKDNNKHLKIMQANLGRGRIASSELLQEAVNKDVALLLIQEPYTRDGKVCGFGRYSSSFITDDKQGEAPMAYSPAGTSPAERDPDPDPSEGPRASLFSKRWESDPPSSRHHKLAYKFRDRRPCQPDNLVSHPIQPWRLLPFHSPYRPSYFIPPKVLMPIPKHYLPPAIPCIIPRKKSCK</sequence>
<dbReference type="Proteomes" id="UP000479190">
    <property type="component" value="Unassembled WGS sequence"/>
</dbReference>
<reference evidence="2 3" key="1">
    <citation type="submission" date="2020-02" db="EMBL/GenBank/DDBJ databases">
        <authorList>
            <person name="Ferguson B K."/>
        </authorList>
    </citation>
    <scope>NUCLEOTIDE SEQUENCE [LARGE SCALE GENOMIC DNA]</scope>
</reference>
<evidence type="ECO:0000313" key="2">
    <source>
        <dbReference type="EMBL" id="CAB0034385.1"/>
    </source>
</evidence>
<gene>
    <name evidence="2" type="ORF">TBRA_LOCUS6283</name>
</gene>
<dbReference type="InterPro" id="IPR036691">
    <property type="entry name" value="Endo/exonu/phosph_ase_sf"/>
</dbReference>
<dbReference type="OrthoDB" id="411871at2759"/>
<evidence type="ECO:0000256" key="1">
    <source>
        <dbReference type="SAM" id="MobiDB-lite"/>
    </source>
</evidence>
<dbReference type="Gene3D" id="3.60.10.10">
    <property type="entry name" value="Endonuclease/exonuclease/phosphatase"/>
    <property type="match status" value="1"/>
</dbReference>
<name>A0A6H5IAF3_9HYME</name>
<dbReference type="AlphaFoldDB" id="A0A6H5IAF3"/>